<name>A0AAV7KHW3_9METZ</name>
<gene>
    <name evidence="6" type="ORF">LOD99_14058</name>
</gene>
<sequence length="1059" mass="119825">MSEDTAPPVDVPPPTEDADVGPPSEEPVVPEEPARRQIILPEELPPGSQPIFLSSVTQKLFKNFHNKNVNQNRYRSEVHASRNTPHPSLGLTNWRLPNKFAMQPTSPMKQLPTITMDTRPAPNSLASTYERDFTENGSVPSFLSAHGVGNLGSSEYRFAQKANNYGVYGEGISTSRYSYTRPRMDPQIRIQNTTRYGCNPGKQAMCQGALPTLSIREVTQAMTSNYMEEFSGRMKADVDVTEDHPDKLISKKTILEDIFNRAAVSDFQPLKKQIEHYVSNDLLLVYDIDFKFGQNFVICLTVSAMESILAPPVEEVVAGSEEALGEEGEEAVEVEHIDPSVTPPPRGPWVSQGSENEIERWRVVPTRPRMRQRIWKKRNKFNQPFMFSDRSCIDHKELYAECQSSEEPVFSLNTLQLERGVQAIPDIEETHSQTDWPSPKNATVQYSAREVLSDTESSLIAQFLLLYIDNIELSLQQNLIANIFIDDYSQLNAEGDALFSVKTDNSLKEYQSFTDLQYSKDKTITCIDWHPTVKGLLAISCAYSLSFDRRIDALHHITMNPSRVLIWSFVDPIHPMLMLEAPDDVMCFQFNPVNPNIIVGGCMNGYIVLWDISQWEERLMTNRGTSSGSETQGYMATAQAIFDTEEKVQSAPVVRYCTRSSIEHGHKNMVTDIQWVPAHTEIGRERDNLGSIVENQTHQCYQVISSSLDGMVYFWDTRPLPSSKEGVSEPDPALKNRSLDLPATFIHLDTVWKPFLYVSLPRGNNPGDFGATRMSFKDRHQSGKAKLYRQDTKSKSLSGESTDTQSKSSKFYVGTEDGEIVCTDWIPIKDGEGRFTPQRPEVSFSAHSGIVSSLSRCPFFSELLLSVGGWKFCLWTEGLQEGPIFESSCSDVRRLSGCWCPSRPGVFFIGRTDGYLEVWDLMDRSHEPVMKQNVSSSALTTLEPFSLTKDVMLLAIGDSSGTLHLLQIPWSLRHPSSNESSLMESYWERAEKALSYRREREAVREQEMKKIHADSFTKKSDIKQTDRATEENDRLYEEYLALEHKLLKQLGLIPEEDQD</sequence>
<comment type="caution">
    <text evidence="6">The sequence shown here is derived from an EMBL/GenBank/DDBJ whole genome shotgun (WGS) entry which is preliminary data.</text>
</comment>
<dbReference type="GO" id="GO:0036159">
    <property type="term" value="P:inner dynein arm assembly"/>
    <property type="evidence" value="ECO:0007669"/>
    <property type="project" value="TreeGrafter"/>
</dbReference>
<organism evidence="6 7">
    <name type="scientific">Oopsacas minuta</name>
    <dbReference type="NCBI Taxonomy" id="111878"/>
    <lineage>
        <taxon>Eukaryota</taxon>
        <taxon>Metazoa</taxon>
        <taxon>Porifera</taxon>
        <taxon>Hexactinellida</taxon>
        <taxon>Hexasterophora</taxon>
        <taxon>Lyssacinosida</taxon>
        <taxon>Leucopsacidae</taxon>
        <taxon>Oopsacas</taxon>
    </lineage>
</organism>
<dbReference type="Pfam" id="PF00400">
    <property type="entry name" value="WD40"/>
    <property type="match status" value="1"/>
</dbReference>
<dbReference type="GO" id="GO:0045503">
    <property type="term" value="F:dynein light chain binding"/>
    <property type="evidence" value="ECO:0007669"/>
    <property type="project" value="TreeGrafter"/>
</dbReference>
<evidence type="ECO:0000256" key="2">
    <source>
        <dbReference type="ARBA" id="ARBA00022490"/>
    </source>
</evidence>
<evidence type="ECO:0000256" key="3">
    <source>
        <dbReference type="ARBA" id="ARBA00022574"/>
    </source>
</evidence>
<dbReference type="Gene3D" id="2.130.10.10">
    <property type="entry name" value="YVTN repeat-like/Quinoprotein amine dehydrogenase"/>
    <property type="match status" value="2"/>
</dbReference>
<dbReference type="AlphaFoldDB" id="A0AAV7KHW3"/>
<evidence type="ECO:0000313" key="7">
    <source>
        <dbReference type="Proteomes" id="UP001165289"/>
    </source>
</evidence>
<feature type="compositionally biased region" description="Polar residues" evidence="5">
    <location>
        <begin position="795"/>
        <end position="808"/>
    </location>
</feature>
<dbReference type="GO" id="GO:0045504">
    <property type="term" value="F:dynein heavy chain binding"/>
    <property type="evidence" value="ECO:0007669"/>
    <property type="project" value="TreeGrafter"/>
</dbReference>
<dbReference type="GO" id="GO:0060294">
    <property type="term" value="P:cilium movement involved in cell motility"/>
    <property type="evidence" value="ECO:0007669"/>
    <property type="project" value="TreeGrafter"/>
</dbReference>
<proteinExistence type="predicted"/>
<dbReference type="InterPro" id="IPR015943">
    <property type="entry name" value="WD40/YVTN_repeat-like_dom_sf"/>
</dbReference>
<evidence type="ECO:0000313" key="6">
    <source>
        <dbReference type="EMBL" id="KAI6660473.1"/>
    </source>
</evidence>
<dbReference type="InterPro" id="IPR001680">
    <property type="entry name" value="WD40_rpt"/>
</dbReference>
<dbReference type="Proteomes" id="UP001165289">
    <property type="component" value="Unassembled WGS sequence"/>
</dbReference>
<accession>A0AAV7KHW3</accession>
<dbReference type="SMART" id="SM00320">
    <property type="entry name" value="WD40"/>
    <property type="match status" value="4"/>
</dbReference>
<dbReference type="PANTHER" id="PTHR12442:SF5">
    <property type="entry name" value="DYNEIN AXONEMAL INTERMEDIATE CHAIN 3"/>
    <property type="match status" value="1"/>
</dbReference>
<comment type="subcellular location">
    <subcellularLocation>
        <location evidence="1">Cytoplasm</location>
    </subcellularLocation>
</comment>
<dbReference type="SUPFAM" id="SSF50978">
    <property type="entry name" value="WD40 repeat-like"/>
    <property type="match status" value="1"/>
</dbReference>
<keyword evidence="2" id="KW-0963">Cytoplasm</keyword>
<evidence type="ECO:0000256" key="5">
    <source>
        <dbReference type="SAM" id="MobiDB-lite"/>
    </source>
</evidence>
<feature type="region of interest" description="Disordered" evidence="5">
    <location>
        <begin position="1"/>
        <end position="33"/>
    </location>
</feature>
<keyword evidence="7" id="KW-1185">Reference proteome</keyword>
<feature type="region of interest" description="Disordered" evidence="5">
    <location>
        <begin position="769"/>
        <end position="808"/>
    </location>
</feature>
<dbReference type="PANTHER" id="PTHR12442">
    <property type="entry name" value="DYNEIN INTERMEDIATE CHAIN"/>
    <property type="match status" value="1"/>
</dbReference>
<dbReference type="GO" id="GO:0036156">
    <property type="term" value="C:inner dynein arm"/>
    <property type="evidence" value="ECO:0007669"/>
    <property type="project" value="TreeGrafter"/>
</dbReference>
<evidence type="ECO:0000256" key="1">
    <source>
        <dbReference type="ARBA" id="ARBA00004496"/>
    </source>
</evidence>
<reference evidence="6 7" key="1">
    <citation type="journal article" date="2023" name="BMC Biol.">
        <title>The compact genome of the sponge Oopsacas minuta (Hexactinellida) is lacking key metazoan core genes.</title>
        <authorList>
            <person name="Santini S."/>
            <person name="Schenkelaars Q."/>
            <person name="Jourda C."/>
            <person name="Duchesne M."/>
            <person name="Belahbib H."/>
            <person name="Rocher C."/>
            <person name="Selva M."/>
            <person name="Riesgo A."/>
            <person name="Vervoort M."/>
            <person name="Leys S.P."/>
            <person name="Kodjabachian L."/>
            <person name="Le Bivic A."/>
            <person name="Borchiellini C."/>
            <person name="Claverie J.M."/>
            <person name="Renard E."/>
        </authorList>
    </citation>
    <scope>NUCLEOTIDE SEQUENCE [LARGE SCALE GENOMIC DNA]</scope>
    <source>
        <strain evidence="6">SPO-2</strain>
    </source>
</reference>
<keyword evidence="3" id="KW-0853">WD repeat</keyword>
<dbReference type="InterPro" id="IPR050687">
    <property type="entry name" value="Dynein_IC"/>
</dbReference>
<dbReference type="InterPro" id="IPR036322">
    <property type="entry name" value="WD40_repeat_dom_sf"/>
</dbReference>
<protein>
    <submittedName>
        <fullName evidence="6">WD repeat-containing protein 63-like</fullName>
    </submittedName>
</protein>
<evidence type="ECO:0000256" key="4">
    <source>
        <dbReference type="ARBA" id="ARBA00022737"/>
    </source>
</evidence>
<dbReference type="EMBL" id="JAKMXF010000033">
    <property type="protein sequence ID" value="KAI6660473.1"/>
    <property type="molecule type" value="Genomic_DNA"/>
</dbReference>
<keyword evidence="4" id="KW-0677">Repeat</keyword>